<gene>
    <name evidence="1" type="ORF">FRX31_007845</name>
</gene>
<sequence>MEVDSQSFSPIHTWAKLELESETYSQIGIVRRSVLFFSGRNNAGEYNFIWGNTSFGGSQNLFPIAGKQVLEEGSCR</sequence>
<reference evidence="1 2" key="1">
    <citation type="submission" date="2020-06" db="EMBL/GenBank/DDBJ databases">
        <title>Transcriptomic and genomic resources for Thalictrum thalictroides and T. hernandezii: Facilitating candidate gene discovery in an emerging model plant lineage.</title>
        <authorList>
            <person name="Arias T."/>
            <person name="Riano-Pachon D.M."/>
            <person name="Di Stilio V.S."/>
        </authorList>
    </citation>
    <scope>NUCLEOTIDE SEQUENCE [LARGE SCALE GENOMIC DNA]</scope>
    <source>
        <strain evidence="2">cv. WT478/WT964</strain>
        <tissue evidence="1">Leaves</tissue>
    </source>
</reference>
<dbReference type="EMBL" id="JABWDY010007913">
    <property type="protein sequence ID" value="KAF5202569.1"/>
    <property type="molecule type" value="Genomic_DNA"/>
</dbReference>
<evidence type="ECO:0000313" key="1">
    <source>
        <dbReference type="EMBL" id="KAF5202569.1"/>
    </source>
</evidence>
<dbReference type="AlphaFoldDB" id="A0A7J6WYQ1"/>
<organism evidence="1 2">
    <name type="scientific">Thalictrum thalictroides</name>
    <name type="common">Rue-anemone</name>
    <name type="synonym">Anemone thalictroides</name>
    <dbReference type="NCBI Taxonomy" id="46969"/>
    <lineage>
        <taxon>Eukaryota</taxon>
        <taxon>Viridiplantae</taxon>
        <taxon>Streptophyta</taxon>
        <taxon>Embryophyta</taxon>
        <taxon>Tracheophyta</taxon>
        <taxon>Spermatophyta</taxon>
        <taxon>Magnoliopsida</taxon>
        <taxon>Ranunculales</taxon>
        <taxon>Ranunculaceae</taxon>
        <taxon>Thalictroideae</taxon>
        <taxon>Thalictrum</taxon>
    </lineage>
</organism>
<proteinExistence type="predicted"/>
<accession>A0A7J6WYQ1</accession>
<keyword evidence="2" id="KW-1185">Reference proteome</keyword>
<protein>
    <submittedName>
        <fullName evidence="1">Uncharacterized protein</fullName>
    </submittedName>
</protein>
<name>A0A7J6WYQ1_THATH</name>
<dbReference type="Proteomes" id="UP000554482">
    <property type="component" value="Unassembled WGS sequence"/>
</dbReference>
<evidence type="ECO:0000313" key="2">
    <source>
        <dbReference type="Proteomes" id="UP000554482"/>
    </source>
</evidence>
<comment type="caution">
    <text evidence="1">The sequence shown here is derived from an EMBL/GenBank/DDBJ whole genome shotgun (WGS) entry which is preliminary data.</text>
</comment>